<accession>A0ABS8DKI3</accession>
<dbReference type="RefSeq" id="WP_066737983.1">
    <property type="nucleotide sequence ID" value="NZ_JAJCIQ010000017.1"/>
</dbReference>
<comment type="caution">
    <text evidence="1">The sequence shown here is derived from an EMBL/GenBank/DDBJ whole genome shotgun (WGS) entry which is preliminary data.</text>
</comment>
<dbReference type="Proteomes" id="UP001299546">
    <property type="component" value="Unassembled WGS sequence"/>
</dbReference>
<name>A0ABS8DKI3_9FIRM</name>
<evidence type="ECO:0000313" key="1">
    <source>
        <dbReference type="EMBL" id="MCB7388953.1"/>
    </source>
</evidence>
<sequence>MTTFLVLVVIGLVVYLIVELKKEDKETKKRISYRELLPEYYQKNCEIRVKKPMPSIDIMYSIKGVLADMDDEWVMLEQEGKKKTAVKMLRIENIAGIKEIVEH</sequence>
<keyword evidence="2" id="KW-1185">Reference proteome</keyword>
<reference evidence="1 2" key="1">
    <citation type="submission" date="2021-10" db="EMBL/GenBank/DDBJ databases">
        <title>Collection of gut derived symbiotic bacterial strains cultured from healthy donors.</title>
        <authorList>
            <person name="Lin H."/>
            <person name="Littmann E."/>
            <person name="Kohout C."/>
            <person name="Pamer E.G."/>
        </authorList>
    </citation>
    <scope>NUCLEOTIDE SEQUENCE [LARGE SCALE GENOMIC DNA]</scope>
    <source>
        <strain evidence="1 2">DFI.1.165</strain>
    </source>
</reference>
<evidence type="ECO:0000313" key="2">
    <source>
        <dbReference type="Proteomes" id="UP001299546"/>
    </source>
</evidence>
<organism evidence="1 2">
    <name type="scientific">Bariatricus massiliensis</name>
    <dbReference type="NCBI Taxonomy" id="1745713"/>
    <lineage>
        <taxon>Bacteria</taxon>
        <taxon>Bacillati</taxon>
        <taxon>Bacillota</taxon>
        <taxon>Clostridia</taxon>
        <taxon>Lachnospirales</taxon>
        <taxon>Lachnospiraceae</taxon>
        <taxon>Bariatricus</taxon>
    </lineage>
</organism>
<dbReference type="EMBL" id="JAJCIS010000017">
    <property type="protein sequence ID" value="MCB7388953.1"/>
    <property type="molecule type" value="Genomic_DNA"/>
</dbReference>
<gene>
    <name evidence="1" type="ORF">LIZ65_16820</name>
</gene>
<protein>
    <submittedName>
        <fullName evidence="1">Uncharacterized protein</fullName>
    </submittedName>
</protein>
<proteinExistence type="predicted"/>